<reference evidence="3" key="1">
    <citation type="submission" date="2016-06" db="EMBL/GenBank/DDBJ databases">
        <authorList>
            <person name="Radolfova-Krizova L."/>
            <person name="Nemec A."/>
        </authorList>
    </citation>
    <scope>NUCLEOTIDE SEQUENCE [LARGE SCALE GENOMIC DNA]</scope>
    <source>
        <strain evidence="3">ANC 4275</strain>
    </source>
</reference>
<feature type="chain" id="PRO_5008360800" evidence="1">
    <location>
        <begin position="23"/>
        <end position="122"/>
    </location>
</feature>
<dbReference type="STRING" id="1443941.A9J31_00730"/>
<sequence length="122" mass="13683">MTVLVKVTGCVAVLVATFLLGACTETSHLKVEKYNTLQEATTALNLENEKIDLYIAELGQAKTDTEKKHLACDKIPKQYDYVLALVDANQHLMTDDDQTVQAQFKQMALEQKARFTSSLWCK</sequence>
<organism evidence="2 3">
    <name type="scientific">Acinetobacter gandensis</name>
    <dbReference type="NCBI Taxonomy" id="1443941"/>
    <lineage>
        <taxon>Bacteria</taxon>
        <taxon>Pseudomonadati</taxon>
        <taxon>Pseudomonadota</taxon>
        <taxon>Gammaproteobacteria</taxon>
        <taxon>Moraxellales</taxon>
        <taxon>Moraxellaceae</taxon>
        <taxon>Acinetobacter</taxon>
    </lineage>
</organism>
<accession>A0A1A7RCT6</accession>
<dbReference type="EMBL" id="LZDS01000001">
    <property type="protein sequence ID" value="OBX30065.1"/>
    <property type="molecule type" value="Genomic_DNA"/>
</dbReference>
<keyword evidence="3" id="KW-1185">Reference proteome</keyword>
<dbReference type="RefSeq" id="WP_067761540.1">
    <property type="nucleotide sequence ID" value="NZ_LZDS01000001.1"/>
</dbReference>
<feature type="signal peptide" evidence="1">
    <location>
        <begin position="1"/>
        <end position="22"/>
    </location>
</feature>
<gene>
    <name evidence="2" type="ORF">A9J31_00730</name>
</gene>
<dbReference type="AlphaFoldDB" id="A0A1A7RCT6"/>
<proteinExistence type="predicted"/>
<evidence type="ECO:0000256" key="1">
    <source>
        <dbReference type="SAM" id="SignalP"/>
    </source>
</evidence>
<dbReference type="OrthoDB" id="6704192at2"/>
<comment type="caution">
    <text evidence="2">The sequence shown here is derived from an EMBL/GenBank/DDBJ whole genome shotgun (WGS) entry which is preliminary data.</text>
</comment>
<dbReference type="Proteomes" id="UP000185753">
    <property type="component" value="Unassembled WGS sequence"/>
</dbReference>
<protein>
    <submittedName>
        <fullName evidence="2">Uncharacterized protein</fullName>
    </submittedName>
</protein>
<dbReference type="PROSITE" id="PS51257">
    <property type="entry name" value="PROKAR_LIPOPROTEIN"/>
    <property type="match status" value="1"/>
</dbReference>
<evidence type="ECO:0000313" key="3">
    <source>
        <dbReference type="Proteomes" id="UP000185753"/>
    </source>
</evidence>
<evidence type="ECO:0000313" key="2">
    <source>
        <dbReference type="EMBL" id="OBX30065.1"/>
    </source>
</evidence>
<name>A0A1A7RCT6_9GAMM</name>
<keyword evidence="1" id="KW-0732">Signal</keyword>